<dbReference type="InterPro" id="IPR045076">
    <property type="entry name" value="MutS"/>
</dbReference>
<dbReference type="InterPro" id="IPR027417">
    <property type="entry name" value="P-loop_NTPase"/>
</dbReference>
<dbReference type="SMART" id="SM00534">
    <property type="entry name" value="MUTSac"/>
    <property type="match status" value="1"/>
</dbReference>
<dbReference type="SUPFAM" id="SSF52540">
    <property type="entry name" value="P-loop containing nucleoside triphosphate hydrolases"/>
    <property type="match status" value="1"/>
</dbReference>
<keyword evidence="9" id="KW-1185">Reference proteome</keyword>
<name>A0A420I847_9PEZI</name>
<dbReference type="GO" id="GO:0043504">
    <property type="term" value="P:mitochondrial DNA repair"/>
    <property type="evidence" value="ECO:0007669"/>
    <property type="project" value="TreeGrafter"/>
</dbReference>
<evidence type="ECO:0000259" key="7">
    <source>
        <dbReference type="PROSITE" id="PS00486"/>
    </source>
</evidence>
<evidence type="ECO:0000256" key="4">
    <source>
        <dbReference type="ARBA" id="ARBA00022840"/>
    </source>
</evidence>
<keyword evidence="4" id="KW-0067">ATP-binding</keyword>
<dbReference type="InterPro" id="IPR000432">
    <property type="entry name" value="DNA_mismatch_repair_MutS_C"/>
</dbReference>
<feature type="domain" description="DNA mismatch repair proteins mutS family" evidence="7">
    <location>
        <begin position="855"/>
        <end position="871"/>
    </location>
</feature>
<dbReference type="InterPro" id="IPR007696">
    <property type="entry name" value="DNA_mismatch_repair_MutS_core"/>
</dbReference>
<protein>
    <submittedName>
        <fullName evidence="8">MutS protein-like protein 1</fullName>
    </submittedName>
</protein>
<dbReference type="AlphaFoldDB" id="A0A420I847"/>
<dbReference type="GO" id="GO:0140664">
    <property type="term" value="F:ATP-dependent DNA damage sensor activity"/>
    <property type="evidence" value="ECO:0007669"/>
    <property type="project" value="InterPro"/>
</dbReference>
<keyword evidence="6" id="KW-0234">DNA repair</keyword>
<dbReference type="InterPro" id="IPR007860">
    <property type="entry name" value="DNA_mmatch_repair_MutS_con_dom"/>
</dbReference>
<dbReference type="PANTHER" id="PTHR11361">
    <property type="entry name" value="DNA MISMATCH REPAIR PROTEIN MUTS FAMILY MEMBER"/>
    <property type="match status" value="1"/>
</dbReference>
<dbReference type="Pfam" id="PF01624">
    <property type="entry name" value="MutS_I"/>
    <property type="match status" value="1"/>
</dbReference>
<proteinExistence type="inferred from homology"/>
<evidence type="ECO:0000256" key="3">
    <source>
        <dbReference type="ARBA" id="ARBA00022763"/>
    </source>
</evidence>
<dbReference type="Proteomes" id="UP000286134">
    <property type="component" value="Unassembled WGS sequence"/>
</dbReference>
<sequence length="975" mass="109072">MQILIPKLRVKTPIRLFLSFSGGQTSVSQVQTRAASFLQSSSVPKKKSTKKGKKSVASINLDSLPQGIIQLEPLSLDEDVPSYPKVVQQARTNMQNFENCVLLTRVGGFYEIYFEQAEEIGPLLGLKVATKKTNAGPVSMAGFPFFQLDRYLKILVQDFSRNVAIAEEFANDTVGKLKAGGLLHDRRVTRVITKGTLIDEDFMDPFTNSYITAIHIGETLHKTPEAQELISDKLRSTLVGLAWLDLSTGHFFTQSTNLPALPSVLARISPREIVLDERLKLIKNHEIFNILAGDSSYLISYTKDPEIKQISQWAFMLESPVPSRSIKNFTHEEVSAGSILLQYVENRVQGSDFKLQTPVRQLDLMAIDRNTIKALEIRTTLSDSIVGSLLHTIRHTVTKGGARLLDRWLGSPSTSLDVINSRLDLVEYLIENESLRKKIRLLLNKIHDSHRIVQKFAFGRGNADDLLALASTIDTTQELLDTLKTCFDKYPVNSMILRIKIDGPKALAKRIKAAIDEEGVLIEQRRIEEDTRKMRAMAEAVLIAEDSNEELHEGDTLSGDILPKTTVKRRKKITSIRENYCDNGGAWIMKPAASPILKTLHDEFSQLSIERDELEKDLCERLGAASLTLRFTPGLGHICHVRGKDINISVQNARSVGSSKSTRSFHFPEWTKLGLKIEQCISRMRAEEQVVFQALRELVAKNIAKLRRNAAVLDELDVACSSAVLAIEKNWSRPILNLGTRHKIISGRHPTVERGLENEGRSFITNDCFVGDIYRTWLITGPNMGGKSTFLRQNALITILAQVGSYVPASYAEIGIVDQIFSRIGSADNLYRDQSTFMLEMLETAQILKQASSKSFVIMDEIGRGTTPEDGEAVAWACLWHLTCINKSRTLFATHFHGLTDRTHREGLKTIGLWCTDIEEGEGEISNMNGSFRYVHKLREGVNRRSHALKVARLAGVPEEVIHLAQKLLEEKGSA</sequence>
<dbReference type="GO" id="GO:0005739">
    <property type="term" value="C:mitochondrion"/>
    <property type="evidence" value="ECO:0007669"/>
    <property type="project" value="TreeGrafter"/>
</dbReference>
<dbReference type="GO" id="GO:0006298">
    <property type="term" value="P:mismatch repair"/>
    <property type="evidence" value="ECO:0007669"/>
    <property type="project" value="InterPro"/>
</dbReference>
<dbReference type="EMBL" id="MCFK01000267">
    <property type="protein sequence ID" value="RKF65835.1"/>
    <property type="molecule type" value="Genomic_DNA"/>
</dbReference>
<evidence type="ECO:0000256" key="5">
    <source>
        <dbReference type="ARBA" id="ARBA00023125"/>
    </source>
</evidence>
<evidence type="ECO:0000313" key="8">
    <source>
        <dbReference type="EMBL" id="RKF65835.1"/>
    </source>
</evidence>
<accession>A0A420I847</accession>
<dbReference type="Gene3D" id="1.10.1420.10">
    <property type="match status" value="1"/>
</dbReference>
<dbReference type="PANTHER" id="PTHR11361:SF34">
    <property type="entry name" value="DNA MISMATCH REPAIR PROTEIN MSH1, MITOCHONDRIAL"/>
    <property type="match status" value="1"/>
</dbReference>
<keyword evidence="3" id="KW-0227">DNA damage</keyword>
<dbReference type="GO" id="GO:0005634">
    <property type="term" value="C:nucleus"/>
    <property type="evidence" value="ECO:0007669"/>
    <property type="project" value="TreeGrafter"/>
</dbReference>
<dbReference type="InterPro" id="IPR036678">
    <property type="entry name" value="MutS_con_dom_sf"/>
</dbReference>
<gene>
    <name evidence="8" type="ORF">OnM2_002024</name>
</gene>
<dbReference type="Gene3D" id="3.40.1170.10">
    <property type="entry name" value="DNA repair protein MutS, domain I"/>
    <property type="match status" value="1"/>
</dbReference>
<dbReference type="PROSITE" id="PS00486">
    <property type="entry name" value="DNA_MISMATCH_REPAIR_2"/>
    <property type="match status" value="1"/>
</dbReference>
<dbReference type="FunFam" id="3.40.1170.10:FF:000010">
    <property type="entry name" value="DNA mismatch repair protein Msh1"/>
    <property type="match status" value="1"/>
</dbReference>
<dbReference type="FunFam" id="3.40.50.300:FF:001238">
    <property type="entry name" value="DNA mismatch repair protein"/>
    <property type="match status" value="1"/>
</dbReference>
<evidence type="ECO:0000313" key="9">
    <source>
        <dbReference type="Proteomes" id="UP000286134"/>
    </source>
</evidence>
<dbReference type="Gene3D" id="3.30.420.110">
    <property type="entry name" value="MutS, connector domain"/>
    <property type="match status" value="1"/>
</dbReference>
<dbReference type="SUPFAM" id="SSF48334">
    <property type="entry name" value="DNA repair protein MutS, domain III"/>
    <property type="match status" value="1"/>
</dbReference>
<reference evidence="8 9" key="1">
    <citation type="journal article" date="2018" name="BMC Genomics">
        <title>Comparative genome analyses reveal sequence features reflecting distinct modes of host-adaptation between dicot and monocot powdery mildew.</title>
        <authorList>
            <person name="Wu Y."/>
            <person name="Ma X."/>
            <person name="Pan Z."/>
            <person name="Kale S.D."/>
            <person name="Song Y."/>
            <person name="King H."/>
            <person name="Zhang Q."/>
            <person name="Presley C."/>
            <person name="Deng X."/>
            <person name="Wei C.I."/>
            <person name="Xiao S."/>
        </authorList>
    </citation>
    <scope>NUCLEOTIDE SEQUENCE [LARGE SCALE GENOMIC DNA]</scope>
    <source>
        <strain evidence="8">UMSG2</strain>
    </source>
</reference>
<comment type="caution">
    <text evidence="8">The sequence shown here is derived from an EMBL/GenBank/DDBJ whole genome shotgun (WGS) entry which is preliminary data.</text>
</comment>
<keyword evidence="5" id="KW-0238">DNA-binding</keyword>
<dbReference type="SMART" id="SM00533">
    <property type="entry name" value="MUTSd"/>
    <property type="match status" value="1"/>
</dbReference>
<dbReference type="PIRSF" id="PIRSF037677">
    <property type="entry name" value="DNA_mis_repair_Msh6"/>
    <property type="match status" value="1"/>
</dbReference>
<dbReference type="InterPro" id="IPR017261">
    <property type="entry name" value="DNA_mismatch_repair_MutS/MSH"/>
</dbReference>
<dbReference type="SUPFAM" id="SSF55271">
    <property type="entry name" value="DNA repair protein MutS, domain I"/>
    <property type="match status" value="1"/>
</dbReference>
<evidence type="ECO:0000256" key="2">
    <source>
        <dbReference type="ARBA" id="ARBA00022741"/>
    </source>
</evidence>
<dbReference type="InterPro" id="IPR016151">
    <property type="entry name" value="DNA_mismatch_repair_MutS_N"/>
</dbReference>
<dbReference type="GO" id="GO:0005524">
    <property type="term" value="F:ATP binding"/>
    <property type="evidence" value="ECO:0007669"/>
    <property type="project" value="UniProtKB-KW"/>
</dbReference>
<comment type="similarity">
    <text evidence="1">Belongs to the DNA mismatch repair MutS family.</text>
</comment>
<dbReference type="SUPFAM" id="SSF53150">
    <property type="entry name" value="DNA repair protein MutS, domain II"/>
    <property type="match status" value="1"/>
</dbReference>
<dbReference type="Gene3D" id="3.40.50.300">
    <property type="entry name" value="P-loop containing nucleotide triphosphate hydrolases"/>
    <property type="match status" value="1"/>
</dbReference>
<dbReference type="Pfam" id="PF05192">
    <property type="entry name" value="MutS_III"/>
    <property type="match status" value="1"/>
</dbReference>
<evidence type="ECO:0000256" key="6">
    <source>
        <dbReference type="ARBA" id="ARBA00023204"/>
    </source>
</evidence>
<organism evidence="8 9">
    <name type="scientific">Erysiphe neolycopersici</name>
    <dbReference type="NCBI Taxonomy" id="212602"/>
    <lineage>
        <taxon>Eukaryota</taxon>
        <taxon>Fungi</taxon>
        <taxon>Dikarya</taxon>
        <taxon>Ascomycota</taxon>
        <taxon>Pezizomycotina</taxon>
        <taxon>Leotiomycetes</taxon>
        <taxon>Erysiphales</taxon>
        <taxon>Erysiphaceae</taxon>
        <taxon>Erysiphe</taxon>
    </lineage>
</organism>
<dbReference type="STRING" id="212602.A0A420I847"/>
<dbReference type="InterPro" id="IPR036187">
    <property type="entry name" value="DNA_mismatch_repair_MutS_sf"/>
</dbReference>
<evidence type="ECO:0000256" key="1">
    <source>
        <dbReference type="ARBA" id="ARBA00006271"/>
    </source>
</evidence>
<dbReference type="Pfam" id="PF00488">
    <property type="entry name" value="MutS_V"/>
    <property type="match status" value="1"/>
</dbReference>
<dbReference type="InterPro" id="IPR007695">
    <property type="entry name" value="DNA_mismatch_repair_MutS-lik_N"/>
</dbReference>
<dbReference type="OrthoDB" id="2534523at2759"/>
<dbReference type="Pfam" id="PF05188">
    <property type="entry name" value="MutS_II"/>
    <property type="match status" value="1"/>
</dbReference>
<dbReference type="GO" id="GO:0030983">
    <property type="term" value="F:mismatched DNA binding"/>
    <property type="evidence" value="ECO:0007669"/>
    <property type="project" value="InterPro"/>
</dbReference>
<keyword evidence="2" id="KW-0547">Nucleotide-binding</keyword>